<keyword evidence="3" id="KW-1185">Reference proteome</keyword>
<reference evidence="2 3" key="1">
    <citation type="submission" date="2020-06" db="EMBL/GenBank/DDBJ databases">
        <title>WGS assembly of Ceratodon purpureus strain R40.</title>
        <authorList>
            <person name="Carey S.B."/>
            <person name="Jenkins J."/>
            <person name="Shu S."/>
            <person name="Lovell J.T."/>
            <person name="Sreedasyam A."/>
            <person name="Maumus F."/>
            <person name="Tiley G.P."/>
            <person name="Fernandez-Pozo N."/>
            <person name="Barry K."/>
            <person name="Chen C."/>
            <person name="Wang M."/>
            <person name="Lipzen A."/>
            <person name="Daum C."/>
            <person name="Saski C.A."/>
            <person name="Payton A.C."/>
            <person name="Mcbreen J.C."/>
            <person name="Conrad R.E."/>
            <person name="Kollar L.M."/>
            <person name="Olsson S."/>
            <person name="Huttunen S."/>
            <person name="Landis J.B."/>
            <person name="Wickett N.J."/>
            <person name="Johnson M.G."/>
            <person name="Rensing S.A."/>
            <person name="Grimwood J."/>
            <person name="Schmutz J."/>
            <person name="Mcdaniel S.F."/>
        </authorList>
    </citation>
    <scope>NUCLEOTIDE SEQUENCE [LARGE SCALE GENOMIC DNA]</scope>
    <source>
        <strain evidence="2 3">R40</strain>
    </source>
</reference>
<comment type="caution">
    <text evidence="2">The sequence shown here is derived from an EMBL/GenBank/DDBJ whole genome shotgun (WGS) entry which is preliminary data.</text>
</comment>
<feature type="region of interest" description="Disordered" evidence="1">
    <location>
        <begin position="99"/>
        <end position="142"/>
    </location>
</feature>
<evidence type="ECO:0000256" key="1">
    <source>
        <dbReference type="SAM" id="MobiDB-lite"/>
    </source>
</evidence>
<dbReference type="EMBL" id="CM026432">
    <property type="protein sequence ID" value="KAG0557759.1"/>
    <property type="molecule type" value="Genomic_DNA"/>
</dbReference>
<proteinExistence type="predicted"/>
<gene>
    <name evidence="2" type="ORF">KC19_11G155100</name>
</gene>
<feature type="compositionally biased region" description="Polar residues" evidence="1">
    <location>
        <begin position="99"/>
        <end position="108"/>
    </location>
</feature>
<feature type="compositionally biased region" description="Polar residues" evidence="1">
    <location>
        <begin position="118"/>
        <end position="130"/>
    </location>
</feature>
<dbReference type="AlphaFoldDB" id="A0A8T0GHX4"/>
<accession>A0A8T0GHX4</accession>
<dbReference type="Proteomes" id="UP000822688">
    <property type="component" value="Chromosome 11"/>
</dbReference>
<protein>
    <submittedName>
        <fullName evidence="2">Uncharacterized protein</fullName>
    </submittedName>
</protein>
<evidence type="ECO:0000313" key="3">
    <source>
        <dbReference type="Proteomes" id="UP000822688"/>
    </source>
</evidence>
<organism evidence="2 3">
    <name type="scientific">Ceratodon purpureus</name>
    <name type="common">Fire moss</name>
    <name type="synonym">Dicranum purpureum</name>
    <dbReference type="NCBI Taxonomy" id="3225"/>
    <lineage>
        <taxon>Eukaryota</taxon>
        <taxon>Viridiplantae</taxon>
        <taxon>Streptophyta</taxon>
        <taxon>Embryophyta</taxon>
        <taxon>Bryophyta</taxon>
        <taxon>Bryophytina</taxon>
        <taxon>Bryopsida</taxon>
        <taxon>Dicranidae</taxon>
        <taxon>Pseudoditrichales</taxon>
        <taxon>Ditrichaceae</taxon>
        <taxon>Ceratodon</taxon>
    </lineage>
</organism>
<sequence length="158" mass="17386">MDLHSSKFSSTVTGSLSMSRVCLVGGLLCENVSFVVGYNLLGLASPSKQSSNKMFTKNQALNHQQAGTNQTCEASWHQKLRMCIHLILQRCLAKLYKTSSPRNSTSNAPPLKSPPPNSYSTRTTPETWSSNHRKDELMAPSPTVLGLLQKEISFSQTK</sequence>
<name>A0A8T0GHX4_CERPU</name>
<evidence type="ECO:0000313" key="2">
    <source>
        <dbReference type="EMBL" id="KAG0557759.1"/>
    </source>
</evidence>